<proteinExistence type="predicted"/>
<dbReference type="PANTHER" id="PTHR35007">
    <property type="entry name" value="INTEGRAL MEMBRANE PROTEIN-RELATED"/>
    <property type="match status" value="1"/>
</dbReference>
<evidence type="ECO:0000313" key="9">
    <source>
        <dbReference type="Proteomes" id="UP000732377"/>
    </source>
</evidence>
<comment type="caution">
    <text evidence="8">The sequence shown here is derived from an EMBL/GenBank/DDBJ whole genome shotgun (WGS) entry which is preliminary data.</text>
</comment>
<dbReference type="GO" id="GO:0005886">
    <property type="term" value="C:plasma membrane"/>
    <property type="evidence" value="ECO:0007669"/>
    <property type="project" value="UniProtKB-SubCell"/>
</dbReference>
<feature type="transmembrane region" description="Helical" evidence="6">
    <location>
        <begin position="247"/>
        <end position="266"/>
    </location>
</feature>
<evidence type="ECO:0000256" key="4">
    <source>
        <dbReference type="ARBA" id="ARBA00022989"/>
    </source>
</evidence>
<comment type="subcellular location">
    <subcellularLocation>
        <location evidence="1">Cell membrane</location>
        <topology evidence="1">Multi-pass membrane protein</topology>
    </subcellularLocation>
</comment>
<keyword evidence="3 6" id="KW-0812">Transmembrane</keyword>
<feature type="non-terminal residue" evidence="8">
    <location>
        <position position="1"/>
    </location>
</feature>
<dbReference type="EMBL" id="PIUK01000321">
    <property type="protein sequence ID" value="MBY6278044.1"/>
    <property type="molecule type" value="Genomic_DNA"/>
</dbReference>
<evidence type="ECO:0000313" key="8">
    <source>
        <dbReference type="EMBL" id="MBY6278044.1"/>
    </source>
</evidence>
<feature type="transmembrane region" description="Helical" evidence="6">
    <location>
        <begin position="216"/>
        <end position="235"/>
    </location>
</feature>
<evidence type="ECO:0000256" key="6">
    <source>
        <dbReference type="SAM" id="Phobius"/>
    </source>
</evidence>
<organism evidence="8 9">
    <name type="scientific">Symbiobacterium thermophilum</name>
    <dbReference type="NCBI Taxonomy" id="2734"/>
    <lineage>
        <taxon>Bacteria</taxon>
        <taxon>Bacillati</taxon>
        <taxon>Bacillota</taxon>
        <taxon>Clostridia</taxon>
        <taxon>Eubacteriales</taxon>
        <taxon>Symbiobacteriaceae</taxon>
        <taxon>Symbiobacterium</taxon>
    </lineage>
</organism>
<dbReference type="Gene3D" id="1.20.81.30">
    <property type="entry name" value="Type II secretion system (T2SS), domain F"/>
    <property type="match status" value="1"/>
</dbReference>
<accession>A0A953LK85</accession>
<dbReference type="InterPro" id="IPR042094">
    <property type="entry name" value="T2SS_GspF_sf"/>
</dbReference>
<dbReference type="RefSeq" id="WP_273381483.1">
    <property type="nucleotide sequence ID" value="NZ_PIUK01000321.1"/>
</dbReference>
<dbReference type="Pfam" id="PF00482">
    <property type="entry name" value="T2SSF"/>
    <property type="match status" value="1"/>
</dbReference>
<protein>
    <recommendedName>
        <fullName evidence="7">Type II secretion system protein GspF domain-containing protein</fullName>
    </recommendedName>
</protein>
<evidence type="ECO:0000256" key="1">
    <source>
        <dbReference type="ARBA" id="ARBA00004651"/>
    </source>
</evidence>
<dbReference type="PANTHER" id="PTHR35007:SF1">
    <property type="entry name" value="PILUS ASSEMBLY PROTEIN"/>
    <property type="match status" value="1"/>
</dbReference>
<name>A0A953LK85_SYMTR</name>
<sequence>IRTGVGLPKPEGDLLSRIRRAVGQVALAQELERMLARANLAIPVADLVLLLLAGTVVLALLLSRAFAIAFLPSLALALSMVVGGTRVFLKQRGASLAQGVSGQMAEAARILANSVRAGLSVWQGLTVLARELPPPLGSLIQRTVHEIQLGASLEEALDELADRIDSPDLRLLVTTILLQHELGGDLAGALDSVAGALVERRMVEGEVRTLTAEQRYAAAMLPVIPLAGLLMLNLGHPGFIRVLAQPLGLVLLAVSGALQGLGFYLIHRTARIRV</sequence>
<evidence type="ECO:0000256" key="3">
    <source>
        <dbReference type="ARBA" id="ARBA00022692"/>
    </source>
</evidence>
<dbReference type="AlphaFoldDB" id="A0A953LK85"/>
<feature type="transmembrane region" description="Helical" evidence="6">
    <location>
        <begin position="68"/>
        <end position="89"/>
    </location>
</feature>
<keyword evidence="4 6" id="KW-1133">Transmembrane helix</keyword>
<keyword evidence="2" id="KW-1003">Cell membrane</keyword>
<reference evidence="8" key="1">
    <citation type="submission" date="2017-11" db="EMBL/GenBank/DDBJ databases">
        <title>Three new genomes from thermophilic consortium.</title>
        <authorList>
            <person name="Quaggio R."/>
            <person name="Amgarten D."/>
            <person name="Setubal J.C."/>
        </authorList>
    </citation>
    <scope>NUCLEOTIDE SEQUENCE</scope>
    <source>
        <strain evidence="8">ZCTH01-B2</strain>
    </source>
</reference>
<keyword evidence="5 6" id="KW-0472">Membrane</keyword>
<evidence type="ECO:0000256" key="5">
    <source>
        <dbReference type="ARBA" id="ARBA00023136"/>
    </source>
</evidence>
<feature type="transmembrane region" description="Helical" evidence="6">
    <location>
        <begin position="40"/>
        <end position="62"/>
    </location>
</feature>
<gene>
    <name evidence="8" type="ORF">CWE10_18055</name>
</gene>
<evidence type="ECO:0000259" key="7">
    <source>
        <dbReference type="Pfam" id="PF00482"/>
    </source>
</evidence>
<feature type="domain" description="Type II secretion system protein GspF" evidence="7">
    <location>
        <begin position="108"/>
        <end position="232"/>
    </location>
</feature>
<dbReference type="InterPro" id="IPR018076">
    <property type="entry name" value="T2SS_GspF_dom"/>
</dbReference>
<dbReference type="Proteomes" id="UP000732377">
    <property type="component" value="Unassembled WGS sequence"/>
</dbReference>
<evidence type="ECO:0000256" key="2">
    <source>
        <dbReference type="ARBA" id="ARBA00022475"/>
    </source>
</evidence>